<dbReference type="InterPro" id="IPR052342">
    <property type="entry name" value="MCH/BMMD"/>
</dbReference>
<proteinExistence type="predicted"/>
<dbReference type="InterPro" id="IPR029069">
    <property type="entry name" value="HotDog_dom_sf"/>
</dbReference>
<evidence type="ECO:0000259" key="1">
    <source>
        <dbReference type="Pfam" id="PF01575"/>
    </source>
</evidence>
<evidence type="ECO:0000313" key="2">
    <source>
        <dbReference type="EMBL" id="MEJ5902340.1"/>
    </source>
</evidence>
<dbReference type="RefSeq" id="WP_339441611.1">
    <property type="nucleotide sequence ID" value="NZ_JBBHKQ010000002.1"/>
</dbReference>
<comment type="caution">
    <text evidence="2">The sequence shown here is derived from an EMBL/GenBank/DDBJ whole genome shotgun (WGS) entry which is preliminary data.</text>
</comment>
<sequence length="159" mass="17692">MSGLFFDDITVGQIFEAGPHTVSREEIVDFAQRFDPNPFHLEDAAALSVGLPSVIASGFHTLSLSFKIFFDLHLWDDAVMPSPGLDKIRWHKPLLSGNTMRIRATVIDKTLSRSKPDRGIVTVLHETLVVGTDAPLLTVEAMHRLRTTASLRTDIESRK</sequence>
<dbReference type="PANTHER" id="PTHR43664">
    <property type="entry name" value="MONOAMINE OXIDASE-RELATED"/>
    <property type="match status" value="1"/>
</dbReference>
<dbReference type="PANTHER" id="PTHR43664:SF1">
    <property type="entry name" value="BETA-METHYLMALYL-COA DEHYDRATASE"/>
    <property type="match status" value="1"/>
</dbReference>
<dbReference type="AlphaFoldDB" id="A0ABD5K0U3"/>
<dbReference type="Pfam" id="PF01575">
    <property type="entry name" value="MaoC_dehydratas"/>
    <property type="match status" value="1"/>
</dbReference>
<name>A0ABD5K0U3_9HYPH</name>
<dbReference type="EMBL" id="JBBHKQ010000002">
    <property type="protein sequence ID" value="MEJ5902340.1"/>
    <property type="molecule type" value="Genomic_DNA"/>
</dbReference>
<dbReference type="SUPFAM" id="SSF54637">
    <property type="entry name" value="Thioesterase/thiol ester dehydrase-isomerase"/>
    <property type="match status" value="1"/>
</dbReference>
<feature type="domain" description="MaoC-like" evidence="1">
    <location>
        <begin position="13"/>
        <end position="125"/>
    </location>
</feature>
<gene>
    <name evidence="2" type="ORF">WIX40_19765</name>
</gene>
<dbReference type="Proteomes" id="UP001362311">
    <property type="component" value="Unassembled WGS sequence"/>
</dbReference>
<reference evidence="2 3" key="1">
    <citation type="submission" date="2024-03" db="EMBL/GenBank/DDBJ databases">
        <title>Reference genomes for the five species model microbial community.</title>
        <authorList>
            <person name="Padfield D."/>
        </authorList>
    </citation>
    <scope>NUCLEOTIDE SEQUENCE [LARGE SCALE GENOMIC DNA]</scope>
    <source>
        <strain evidence="2 3">AB1</strain>
    </source>
</reference>
<organism evidence="2 3">
    <name type="scientific">Ochrobactrum teleogrylli</name>
    <dbReference type="NCBI Taxonomy" id="2479765"/>
    <lineage>
        <taxon>Bacteria</taxon>
        <taxon>Pseudomonadati</taxon>
        <taxon>Pseudomonadota</taxon>
        <taxon>Alphaproteobacteria</taxon>
        <taxon>Hyphomicrobiales</taxon>
        <taxon>Brucellaceae</taxon>
        <taxon>Brucella/Ochrobactrum group</taxon>
        <taxon>Ochrobactrum</taxon>
    </lineage>
</organism>
<evidence type="ECO:0000313" key="3">
    <source>
        <dbReference type="Proteomes" id="UP001362311"/>
    </source>
</evidence>
<dbReference type="InterPro" id="IPR002539">
    <property type="entry name" value="MaoC-like_dom"/>
</dbReference>
<protein>
    <submittedName>
        <fullName evidence="2">MaoC/PaaZ C-terminal domain-containing protein</fullName>
    </submittedName>
</protein>
<accession>A0ABD5K0U3</accession>
<dbReference type="Gene3D" id="3.10.129.10">
    <property type="entry name" value="Hotdog Thioesterase"/>
    <property type="match status" value="1"/>
</dbReference>